<accession>A0A8T1TUG5</accession>
<dbReference type="EMBL" id="JAENGZ010001516">
    <property type="protein sequence ID" value="KAG6947615.1"/>
    <property type="molecule type" value="Genomic_DNA"/>
</dbReference>
<proteinExistence type="predicted"/>
<dbReference type="Proteomes" id="UP000688947">
    <property type="component" value="Unassembled WGS sequence"/>
</dbReference>
<reference evidence="1" key="1">
    <citation type="submission" date="2021-01" db="EMBL/GenBank/DDBJ databases">
        <title>Phytophthora aleatoria, a newly-described species from Pinus radiata is distinct from Phytophthora cactorum isolates based on comparative genomics.</title>
        <authorList>
            <person name="Mcdougal R."/>
            <person name="Panda P."/>
            <person name="Williams N."/>
            <person name="Studholme D.J."/>
        </authorList>
    </citation>
    <scope>NUCLEOTIDE SEQUENCE</scope>
    <source>
        <strain evidence="1">NZFS 3830</strain>
    </source>
</reference>
<evidence type="ECO:0000313" key="2">
    <source>
        <dbReference type="Proteomes" id="UP000688947"/>
    </source>
</evidence>
<sequence length="94" mass="10573">MTTRSPDGVHLGLEFGGLQSQIHWQCTVRVYPITMISIACSHSMRSQLVLCRSKRSKSVQTTMILEHRCPVRVGTSSSCVSRPICVRYSNRAYT</sequence>
<dbReference type="AlphaFoldDB" id="A0A8T1TUG5"/>
<evidence type="ECO:0000313" key="1">
    <source>
        <dbReference type="EMBL" id="KAG6947615.1"/>
    </source>
</evidence>
<gene>
    <name evidence="1" type="ORF">JG687_00015986</name>
</gene>
<protein>
    <submittedName>
        <fullName evidence="1">Uncharacterized protein</fullName>
    </submittedName>
</protein>
<comment type="caution">
    <text evidence="1">The sequence shown here is derived from an EMBL/GenBank/DDBJ whole genome shotgun (WGS) entry which is preliminary data.</text>
</comment>
<name>A0A8T1TUG5_9STRA</name>
<organism evidence="1 2">
    <name type="scientific">Phytophthora cactorum</name>
    <dbReference type="NCBI Taxonomy" id="29920"/>
    <lineage>
        <taxon>Eukaryota</taxon>
        <taxon>Sar</taxon>
        <taxon>Stramenopiles</taxon>
        <taxon>Oomycota</taxon>
        <taxon>Peronosporomycetes</taxon>
        <taxon>Peronosporales</taxon>
        <taxon>Peronosporaceae</taxon>
        <taxon>Phytophthora</taxon>
    </lineage>
</organism>